<dbReference type="EMBL" id="MTKO01000038">
    <property type="protein sequence ID" value="RWX47274.1"/>
    <property type="molecule type" value="Genomic_DNA"/>
</dbReference>
<sequence>MITQDALRKKAENIIQSVANSPDGRFQLRKRFYRKFGHRTIVPYGYGKSELDFMEWEIKRGVLNPLNDPNQPGSPWWRRVNEQLMYYSELAGLAIAQEKQFTDWEQPVQTWLHYMQNPGGKNWYRAHNTSISTSYLTCKKEALQEPLEEQVFLNIVLFRLYFAQAMVEGATFFKDLGEFFADPQLPAVDFITSLVDFYPDTYPLSTRQLHVVLGHSWTDIEHWSIGILDNYIILPELKQLYKAVANTWNNIPDVMTMIHKRKPAYPDISISQYF</sequence>
<keyword evidence="2" id="KW-1185">Reference proteome</keyword>
<organism evidence="1 2">
    <name type="scientific">Candidatus Electrothrix aarhusensis</name>
    <dbReference type="NCBI Taxonomy" id="1859131"/>
    <lineage>
        <taxon>Bacteria</taxon>
        <taxon>Pseudomonadati</taxon>
        <taxon>Thermodesulfobacteriota</taxon>
        <taxon>Desulfobulbia</taxon>
        <taxon>Desulfobulbales</taxon>
        <taxon>Desulfobulbaceae</taxon>
        <taxon>Candidatus Electrothrix</taxon>
    </lineage>
</organism>
<reference evidence="1 2" key="1">
    <citation type="submission" date="2017-01" db="EMBL/GenBank/DDBJ databases">
        <title>The cable genome- insights into the physiology and evolution of filamentous bacteria capable of sulfide oxidation via long distance electron transfer.</title>
        <authorList>
            <person name="Schreiber L."/>
            <person name="Bjerg J.T."/>
            <person name="Boggild A."/>
            <person name="Van De Vossenberg J."/>
            <person name="Meysman F."/>
            <person name="Nielsen L.P."/>
            <person name="Schramm A."/>
            <person name="Kjeldsen K.U."/>
        </authorList>
    </citation>
    <scope>NUCLEOTIDE SEQUENCE [LARGE SCALE GENOMIC DNA]</scope>
    <source>
        <strain evidence="1">MCF</strain>
    </source>
</reference>
<evidence type="ECO:0000313" key="2">
    <source>
        <dbReference type="Proteomes" id="UP000287853"/>
    </source>
</evidence>
<name>A0A444J295_9BACT</name>
<comment type="caution">
    <text evidence="1">The sequence shown here is derived from an EMBL/GenBank/DDBJ whole genome shotgun (WGS) entry which is preliminary data.</text>
</comment>
<gene>
    <name evidence="1" type="ORF">H206_01962</name>
</gene>
<accession>A0A444J295</accession>
<protein>
    <submittedName>
        <fullName evidence="1">Uncharacterized protein</fullName>
    </submittedName>
</protein>
<dbReference type="AlphaFoldDB" id="A0A444J295"/>
<evidence type="ECO:0000313" key="1">
    <source>
        <dbReference type="EMBL" id="RWX47274.1"/>
    </source>
</evidence>
<dbReference type="Proteomes" id="UP000287853">
    <property type="component" value="Unassembled WGS sequence"/>
</dbReference>
<proteinExistence type="predicted"/>